<dbReference type="InterPro" id="IPR025322">
    <property type="entry name" value="PADRE_dom"/>
</dbReference>
<proteinExistence type="predicted"/>
<dbReference type="EnsemblPlants" id="Kaladp0028s0012.1.v1.1">
    <property type="protein sequence ID" value="Kaladp0028s0012.1.v1.1.CDS.1"/>
    <property type="gene ID" value="Kaladp0028s0012.v1.1"/>
</dbReference>
<evidence type="ECO:0000313" key="2">
    <source>
        <dbReference type="EnsemblPlants" id="Kaladp0028s0012.1.v1.1.CDS.1"/>
    </source>
</evidence>
<feature type="region of interest" description="Disordered" evidence="1">
    <location>
        <begin position="130"/>
        <end position="163"/>
    </location>
</feature>
<feature type="compositionally biased region" description="Basic residues" evidence="1">
    <location>
        <begin position="141"/>
        <end position="153"/>
    </location>
</feature>
<dbReference type="AlphaFoldDB" id="A0A7N0T969"/>
<protein>
    <submittedName>
        <fullName evidence="2">Uncharacterized protein</fullName>
    </submittedName>
</protein>
<organism evidence="2 3">
    <name type="scientific">Kalanchoe fedtschenkoi</name>
    <name type="common">Lavender scallops</name>
    <name type="synonym">South American air plant</name>
    <dbReference type="NCBI Taxonomy" id="63787"/>
    <lineage>
        <taxon>Eukaryota</taxon>
        <taxon>Viridiplantae</taxon>
        <taxon>Streptophyta</taxon>
        <taxon>Embryophyta</taxon>
        <taxon>Tracheophyta</taxon>
        <taxon>Spermatophyta</taxon>
        <taxon>Magnoliopsida</taxon>
        <taxon>eudicotyledons</taxon>
        <taxon>Gunneridae</taxon>
        <taxon>Pentapetalae</taxon>
        <taxon>Saxifragales</taxon>
        <taxon>Crassulaceae</taxon>
        <taxon>Kalanchoe</taxon>
    </lineage>
</organism>
<evidence type="ECO:0000256" key="1">
    <source>
        <dbReference type="SAM" id="MobiDB-lite"/>
    </source>
</evidence>
<sequence>MGTCSSCDSGSGFSTAKLILQDGQLQEFSGPVRVSQLLQRNPSSFICNSDDMDFDDVVSAVGADDFLQPGQLYFVLPLNRLKRPLTAADMAALAVKANGALSGSGCGNRGCGGKGLTVVESDYNELKTGREIGKGGGRPMKNVKSKSGRRRRNSAAVLSAIPE</sequence>
<evidence type="ECO:0000313" key="3">
    <source>
        <dbReference type="Proteomes" id="UP000594263"/>
    </source>
</evidence>
<dbReference type="OMA" id="YFAMPLK"/>
<dbReference type="PANTHER" id="PTHR33052">
    <property type="entry name" value="DUF4228 DOMAIN PROTEIN-RELATED"/>
    <property type="match status" value="1"/>
</dbReference>
<dbReference type="Gramene" id="Kaladp0028s0012.1.v1.1">
    <property type="protein sequence ID" value="Kaladp0028s0012.1.v1.1.CDS.1"/>
    <property type="gene ID" value="Kaladp0028s0012.v1.1"/>
</dbReference>
<dbReference type="Pfam" id="PF14009">
    <property type="entry name" value="PADRE"/>
    <property type="match status" value="1"/>
</dbReference>
<name>A0A7N0T969_KALFE</name>
<accession>A0A7N0T969</accession>
<keyword evidence="3" id="KW-1185">Reference proteome</keyword>
<reference evidence="2" key="1">
    <citation type="submission" date="2021-01" db="UniProtKB">
        <authorList>
            <consortium name="EnsemblPlants"/>
        </authorList>
    </citation>
    <scope>IDENTIFICATION</scope>
</reference>
<dbReference type="Proteomes" id="UP000594263">
    <property type="component" value="Unplaced"/>
</dbReference>